<feature type="binding site" evidence="9">
    <location>
        <position position="235"/>
    </location>
    <ligand>
        <name>Mg(2+)</name>
        <dbReference type="ChEBI" id="CHEBI:18420"/>
        <label>2</label>
    </ligand>
</feature>
<keyword evidence="3 9" id="KW-1003">Cell membrane</keyword>
<keyword evidence="11" id="KW-1185">Reference proteome</keyword>
<gene>
    <name evidence="9 10" type="primary">cysQ</name>
    <name evidence="10" type="ORF">H8S08_06820</name>
</gene>
<evidence type="ECO:0000256" key="5">
    <source>
        <dbReference type="ARBA" id="ARBA00022723"/>
    </source>
</evidence>
<dbReference type="PANTHER" id="PTHR43028:SF5">
    <property type="entry name" value="3'(2'),5'-BISPHOSPHATE NUCLEOTIDASE 1"/>
    <property type="match status" value="1"/>
</dbReference>
<feature type="binding site" evidence="9">
    <location>
        <position position="91"/>
    </location>
    <ligand>
        <name>Mg(2+)</name>
        <dbReference type="ChEBI" id="CHEBI:18420"/>
        <label>1</label>
    </ligand>
</feature>
<evidence type="ECO:0000256" key="4">
    <source>
        <dbReference type="ARBA" id="ARBA00022519"/>
    </source>
</evidence>
<dbReference type="EC" id="3.1.3.7" evidence="9"/>
<keyword evidence="6 9" id="KW-0378">Hydrolase</keyword>
<dbReference type="RefSeq" id="WP_055204665.1">
    <property type="nucleotide sequence ID" value="NZ_JACOOK010000003.1"/>
</dbReference>
<dbReference type="PANTHER" id="PTHR43028">
    <property type="entry name" value="3'(2'),5'-BISPHOSPHATE NUCLEOTIDASE 1"/>
    <property type="match status" value="1"/>
</dbReference>
<evidence type="ECO:0000256" key="2">
    <source>
        <dbReference type="ARBA" id="ARBA00005289"/>
    </source>
</evidence>
<comment type="function">
    <text evidence="9">Converts adenosine-3',5'-bisphosphate (PAP) to AMP.</text>
</comment>
<comment type="caution">
    <text evidence="10">The sequence shown here is derived from an EMBL/GenBank/DDBJ whole genome shotgun (WGS) entry which is preliminary data.</text>
</comment>
<dbReference type="Gene3D" id="3.30.540.10">
    <property type="entry name" value="Fructose-1,6-Bisphosphatase, subunit A, domain 1"/>
    <property type="match status" value="1"/>
</dbReference>
<dbReference type="CDD" id="cd01638">
    <property type="entry name" value="CysQ"/>
    <property type="match status" value="1"/>
</dbReference>
<dbReference type="PROSITE" id="PS00630">
    <property type="entry name" value="IMP_2"/>
    <property type="match status" value="1"/>
</dbReference>
<dbReference type="InterPro" id="IPR000760">
    <property type="entry name" value="Inositol_monophosphatase-like"/>
</dbReference>
<dbReference type="GO" id="GO:0008441">
    <property type="term" value="F:3'(2'),5'-bisphosphate nucleotidase activity"/>
    <property type="evidence" value="ECO:0007669"/>
    <property type="project" value="UniProtKB-EC"/>
</dbReference>
<evidence type="ECO:0000256" key="9">
    <source>
        <dbReference type="HAMAP-Rule" id="MF_02095"/>
    </source>
</evidence>
<organism evidence="10 11">
    <name type="scientific">Alistipes hominis</name>
    <dbReference type="NCBI Taxonomy" id="2763015"/>
    <lineage>
        <taxon>Bacteria</taxon>
        <taxon>Pseudomonadati</taxon>
        <taxon>Bacteroidota</taxon>
        <taxon>Bacteroidia</taxon>
        <taxon>Bacteroidales</taxon>
        <taxon>Rikenellaceae</taxon>
        <taxon>Alistipes</taxon>
    </lineage>
</organism>
<comment type="subcellular location">
    <subcellularLocation>
        <location evidence="9">Cell membrane</location>
        <topology evidence="9">Peripheral membrane protein</topology>
        <orientation evidence="9">Cytoplasmic side</orientation>
    </subcellularLocation>
</comment>
<dbReference type="Gene3D" id="3.40.190.80">
    <property type="match status" value="1"/>
</dbReference>
<keyword evidence="7 9" id="KW-0460">Magnesium</keyword>
<feature type="binding site" evidence="9">
    <location>
        <position position="94"/>
    </location>
    <ligand>
        <name>Mg(2+)</name>
        <dbReference type="ChEBI" id="CHEBI:18420"/>
        <label>2</label>
    </ligand>
</feature>
<comment type="catalytic activity">
    <reaction evidence="1 9">
        <text>adenosine 3',5'-bisphosphate + H2O = AMP + phosphate</text>
        <dbReference type="Rhea" id="RHEA:10040"/>
        <dbReference type="ChEBI" id="CHEBI:15377"/>
        <dbReference type="ChEBI" id="CHEBI:43474"/>
        <dbReference type="ChEBI" id="CHEBI:58343"/>
        <dbReference type="ChEBI" id="CHEBI:456215"/>
        <dbReference type="EC" id="3.1.3.7"/>
    </reaction>
</comment>
<dbReference type="InterPro" id="IPR020583">
    <property type="entry name" value="Inositol_monoP_metal-BS"/>
</dbReference>
<keyword evidence="5 9" id="KW-0479">Metal-binding</keyword>
<keyword evidence="4" id="KW-0997">Cell inner membrane</keyword>
<dbReference type="Pfam" id="PF00459">
    <property type="entry name" value="Inositol_P"/>
    <property type="match status" value="1"/>
</dbReference>
<dbReference type="InterPro" id="IPR006240">
    <property type="entry name" value="CysQ"/>
</dbReference>
<comment type="similarity">
    <text evidence="2 9">Belongs to the inositol monophosphatase superfamily. CysQ family.</text>
</comment>
<dbReference type="NCBIfam" id="TIGR01331">
    <property type="entry name" value="bisphos_cysQ"/>
    <property type="match status" value="1"/>
</dbReference>
<evidence type="ECO:0000313" key="10">
    <source>
        <dbReference type="EMBL" id="MBC5616730.1"/>
    </source>
</evidence>
<reference evidence="10 11" key="1">
    <citation type="submission" date="2020-08" db="EMBL/GenBank/DDBJ databases">
        <title>Genome public.</title>
        <authorList>
            <person name="Liu C."/>
            <person name="Sun Q."/>
        </authorList>
    </citation>
    <scope>NUCLEOTIDE SEQUENCE [LARGE SCALE GENOMIC DNA]</scope>
    <source>
        <strain evidence="10 11">New-7</strain>
    </source>
</reference>
<feature type="binding site" evidence="9">
    <location>
        <position position="71"/>
    </location>
    <ligand>
        <name>Mg(2+)</name>
        <dbReference type="ChEBI" id="CHEBI:18420"/>
        <label>1</label>
    </ligand>
</feature>
<protein>
    <recommendedName>
        <fullName evidence="9">3'(2'),5'-bisphosphate nucleotidase CysQ</fullName>
        <ecNumber evidence="9">3.1.3.7</ecNumber>
    </recommendedName>
    <alternativeName>
        <fullName evidence="9">3'(2'),5-bisphosphonucleoside 3'(2')-phosphohydrolase</fullName>
    </alternativeName>
    <alternativeName>
        <fullName evidence="9">3'-phosphoadenosine 5'-phosphate phosphatase</fullName>
        <shortName evidence="9">PAP phosphatase</shortName>
    </alternativeName>
</protein>
<feature type="binding site" evidence="9">
    <location>
        <position position="91"/>
    </location>
    <ligand>
        <name>Mg(2+)</name>
        <dbReference type="ChEBI" id="CHEBI:18420"/>
        <label>2</label>
    </ligand>
</feature>
<feature type="binding site" evidence="9">
    <location>
        <position position="235"/>
    </location>
    <ligand>
        <name>substrate</name>
    </ligand>
</feature>
<evidence type="ECO:0000256" key="7">
    <source>
        <dbReference type="ARBA" id="ARBA00022842"/>
    </source>
</evidence>
<dbReference type="SUPFAM" id="SSF56655">
    <property type="entry name" value="Carbohydrate phosphatase"/>
    <property type="match status" value="1"/>
</dbReference>
<dbReference type="HAMAP" id="MF_02095">
    <property type="entry name" value="CysQ"/>
    <property type="match status" value="1"/>
</dbReference>
<name>A0ABR7CM84_9BACT</name>
<dbReference type="Proteomes" id="UP000636891">
    <property type="component" value="Unassembled WGS sequence"/>
</dbReference>
<keyword evidence="8 9" id="KW-0472">Membrane</keyword>
<sequence>MLNKEQTDFLLVNAYNAAIRAGARIIDIYTGDADFAVDIKSDHTPITIADRDAHELIKKYLSQTRVPLLSEEGRDLLYEERRNWDLFWMVDPLDGTKEFLKGNGEFTVNIALMHNNEPYIGVIYVPYIHKIYFALKGAGCYLKTDVEPDHEALFDLPQIWSDTTRLPLCDKANEPIRIAVSRSHNTDETFEHIARIKAVHPAAEIVEQGSSFKFCLLAEGTVEIYVRTSNTYEWDTAAGEIILSEAGGVVEPFDGGAGLQYNKISLHNPHFVCRSKYFR</sequence>
<dbReference type="PROSITE" id="PS00629">
    <property type="entry name" value="IMP_1"/>
    <property type="match status" value="1"/>
</dbReference>
<feature type="binding site" evidence="9">
    <location>
        <position position="71"/>
    </location>
    <ligand>
        <name>substrate</name>
    </ligand>
</feature>
<dbReference type="EMBL" id="JACOOK010000003">
    <property type="protein sequence ID" value="MBC5616730.1"/>
    <property type="molecule type" value="Genomic_DNA"/>
</dbReference>
<evidence type="ECO:0000256" key="6">
    <source>
        <dbReference type="ARBA" id="ARBA00022801"/>
    </source>
</evidence>
<feature type="binding site" evidence="9">
    <location>
        <position position="93"/>
    </location>
    <ligand>
        <name>Mg(2+)</name>
        <dbReference type="ChEBI" id="CHEBI:18420"/>
        <label>1</label>
    </ligand>
</feature>
<evidence type="ECO:0000313" key="11">
    <source>
        <dbReference type="Proteomes" id="UP000636891"/>
    </source>
</evidence>
<feature type="binding site" evidence="9">
    <location>
        <begin position="93"/>
        <end position="96"/>
    </location>
    <ligand>
        <name>substrate</name>
    </ligand>
</feature>
<proteinExistence type="inferred from homology"/>
<comment type="cofactor">
    <cofactor evidence="9">
        <name>Mg(2+)</name>
        <dbReference type="ChEBI" id="CHEBI:18420"/>
    </cofactor>
</comment>
<evidence type="ECO:0000256" key="8">
    <source>
        <dbReference type="ARBA" id="ARBA00023136"/>
    </source>
</evidence>
<dbReference type="InterPro" id="IPR020550">
    <property type="entry name" value="Inositol_monophosphatase_CS"/>
</dbReference>
<dbReference type="InterPro" id="IPR050725">
    <property type="entry name" value="CysQ/Inositol_MonoPase"/>
</dbReference>
<evidence type="ECO:0000256" key="3">
    <source>
        <dbReference type="ARBA" id="ARBA00022475"/>
    </source>
</evidence>
<evidence type="ECO:0000256" key="1">
    <source>
        <dbReference type="ARBA" id="ARBA00001625"/>
    </source>
</evidence>
<accession>A0ABR7CM84</accession>